<dbReference type="EMBL" id="PIPQ01000002">
    <property type="protein sequence ID" value="RUO43043.1"/>
    <property type="molecule type" value="Genomic_DNA"/>
</dbReference>
<reference evidence="1 2" key="1">
    <citation type="journal article" date="2011" name="Front. Microbiol.">
        <title>Genomic signatures of strain selection and enhancement in Bacillus atrophaeus var. globigii, a historical biowarfare simulant.</title>
        <authorList>
            <person name="Gibbons H.S."/>
            <person name="Broomall S.M."/>
            <person name="McNew L.A."/>
            <person name="Daligault H."/>
            <person name="Chapman C."/>
            <person name="Bruce D."/>
            <person name="Karavis M."/>
            <person name="Krepps M."/>
            <person name="McGregor P.A."/>
            <person name="Hong C."/>
            <person name="Park K.H."/>
            <person name="Akmal A."/>
            <person name="Feldman A."/>
            <person name="Lin J.S."/>
            <person name="Chang W.E."/>
            <person name="Higgs B.W."/>
            <person name="Demirev P."/>
            <person name="Lindquist J."/>
            <person name="Liem A."/>
            <person name="Fochler E."/>
            <person name="Read T.D."/>
            <person name="Tapia R."/>
            <person name="Johnson S."/>
            <person name="Bishop-Lilly K.A."/>
            <person name="Detter C."/>
            <person name="Han C."/>
            <person name="Sozhamannan S."/>
            <person name="Rosenzweig C.N."/>
            <person name="Skowronski E.W."/>
        </authorList>
    </citation>
    <scope>NUCLEOTIDE SEQUENCE [LARGE SCALE GENOMIC DNA]</scope>
    <source>
        <strain evidence="1 2">AIT1</strain>
    </source>
</reference>
<protein>
    <submittedName>
        <fullName evidence="1">Uncharacterized protein</fullName>
    </submittedName>
</protein>
<name>A0A432X856_9GAMM</name>
<comment type="caution">
    <text evidence="1">The sequence shown here is derived from an EMBL/GenBank/DDBJ whole genome shotgun (WGS) entry which is preliminary data.</text>
</comment>
<gene>
    <name evidence="1" type="ORF">CWE15_06480</name>
</gene>
<organism evidence="1 2">
    <name type="scientific">Aliidiomarina taiwanensis</name>
    <dbReference type="NCBI Taxonomy" id="946228"/>
    <lineage>
        <taxon>Bacteria</taxon>
        <taxon>Pseudomonadati</taxon>
        <taxon>Pseudomonadota</taxon>
        <taxon>Gammaproteobacteria</taxon>
        <taxon>Alteromonadales</taxon>
        <taxon>Idiomarinaceae</taxon>
        <taxon>Aliidiomarina</taxon>
    </lineage>
</organism>
<sequence length="109" mass="12036">MTLTDIVLAMNIGVLGVLGLHQTWLHQAQLYQKQQQVQQARADALQLLAQWQQAPSAGQANLGQAHLYSHASSPTQFTWQLQFQGFAGPVLWHGTWQGKGQQASGCEEK</sequence>
<evidence type="ECO:0000313" key="1">
    <source>
        <dbReference type="EMBL" id="RUO43043.1"/>
    </source>
</evidence>
<accession>A0A432X856</accession>
<dbReference type="AlphaFoldDB" id="A0A432X856"/>
<proteinExistence type="predicted"/>
<keyword evidence="2" id="KW-1185">Reference proteome</keyword>
<dbReference type="RefSeq" id="WP_126757258.1">
    <property type="nucleotide sequence ID" value="NZ_PIPQ01000002.1"/>
</dbReference>
<dbReference type="Proteomes" id="UP000286976">
    <property type="component" value="Unassembled WGS sequence"/>
</dbReference>
<evidence type="ECO:0000313" key="2">
    <source>
        <dbReference type="Proteomes" id="UP000286976"/>
    </source>
</evidence>